<feature type="domain" description="Tryptophan synthase beta chain-like PALP" evidence="10">
    <location>
        <begin position="94"/>
        <end position="405"/>
    </location>
</feature>
<dbReference type="Proteomes" id="UP000182334">
    <property type="component" value="Chromosome III"/>
</dbReference>
<dbReference type="UniPathway" id="UPA00050">
    <property type="reaction ID" value="UER00065"/>
</dbReference>
<dbReference type="GO" id="GO:0030170">
    <property type="term" value="F:pyridoxal phosphate binding"/>
    <property type="evidence" value="ECO:0007669"/>
    <property type="project" value="InterPro"/>
</dbReference>
<reference evidence="12 13" key="1">
    <citation type="submission" date="2016-10" db="EMBL/GenBank/DDBJ databases">
        <authorList>
            <person name="de Groot N.N."/>
        </authorList>
    </citation>
    <scope>NUCLEOTIDE SEQUENCE [LARGE SCALE GENOMIC DNA]</scope>
    <source>
        <strain evidence="12 13">CBS 141442</strain>
    </source>
</reference>
<keyword evidence="8" id="KW-0456">Lyase</keyword>
<comment type="pathway">
    <text evidence="2">Amino-acid biosynthesis; L-threonine biosynthesis; L-threonine from L-aspartate: step 5/5.</text>
</comment>
<evidence type="ECO:0000313" key="13">
    <source>
        <dbReference type="Proteomes" id="UP000182334"/>
    </source>
</evidence>
<evidence type="ECO:0000313" key="12">
    <source>
        <dbReference type="EMBL" id="SGZ51677.1"/>
    </source>
</evidence>
<evidence type="ECO:0000256" key="1">
    <source>
        <dbReference type="ARBA" id="ARBA00001933"/>
    </source>
</evidence>
<evidence type="ECO:0000256" key="5">
    <source>
        <dbReference type="ARBA" id="ARBA00022605"/>
    </source>
</evidence>
<evidence type="ECO:0000256" key="4">
    <source>
        <dbReference type="ARBA" id="ARBA00013028"/>
    </source>
</evidence>
<dbReference type="InterPro" id="IPR001926">
    <property type="entry name" value="TrpB-like_PALP"/>
</dbReference>
<feature type="modified residue" description="N6-(pyridoxal phosphate)lysine" evidence="9">
    <location>
        <position position="119"/>
    </location>
</feature>
<dbReference type="Gene3D" id="3.90.1380.10">
    <property type="entry name" value="Threonine synthase, N-terminal domain"/>
    <property type="match status" value="1"/>
</dbReference>
<comment type="cofactor">
    <cofactor evidence="1 9">
        <name>pyridoxal 5'-phosphate</name>
        <dbReference type="ChEBI" id="CHEBI:597326"/>
    </cofactor>
</comment>
<organism evidence="12 13">
    <name type="scientific">Sungouiella intermedia</name>
    <dbReference type="NCBI Taxonomy" id="45354"/>
    <lineage>
        <taxon>Eukaryota</taxon>
        <taxon>Fungi</taxon>
        <taxon>Dikarya</taxon>
        <taxon>Ascomycota</taxon>
        <taxon>Saccharomycotina</taxon>
        <taxon>Pichiomycetes</taxon>
        <taxon>Metschnikowiaceae</taxon>
        <taxon>Sungouiella</taxon>
    </lineage>
</organism>
<evidence type="ECO:0000256" key="2">
    <source>
        <dbReference type="ARBA" id="ARBA00004979"/>
    </source>
</evidence>
<dbReference type="EC" id="4.2.3.1" evidence="4"/>
<dbReference type="CDD" id="cd01560">
    <property type="entry name" value="Thr-synth_2"/>
    <property type="match status" value="1"/>
</dbReference>
<dbReference type="InterPro" id="IPR004450">
    <property type="entry name" value="Thr_synthase-like"/>
</dbReference>
<dbReference type="EMBL" id="LT635758">
    <property type="protein sequence ID" value="SGZ51677.1"/>
    <property type="molecule type" value="Genomic_DNA"/>
</dbReference>
<evidence type="ECO:0000256" key="6">
    <source>
        <dbReference type="ARBA" id="ARBA00022697"/>
    </source>
</evidence>
<dbReference type="FunFam" id="3.90.1380.10:FF:000003">
    <property type="entry name" value="THR4p Threonine synthase"/>
    <property type="match status" value="1"/>
</dbReference>
<dbReference type="Pfam" id="PF14821">
    <property type="entry name" value="Thr_synth_N"/>
    <property type="match status" value="1"/>
</dbReference>
<dbReference type="SUPFAM" id="SSF53686">
    <property type="entry name" value="Tryptophan synthase beta subunit-like PLP-dependent enzymes"/>
    <property type="match status" value="1"/>
</dbReference>
<dbReference type="FunFam" id="3.40.50.1100:FF:000024">
    <property type="entry name" value="Probable threonine synthase"/>
    <property type="match status" value="1"/>
</dbReference>
<dbReference type="NCBIfam" id="TIGR00260">
    <property type="entry name" value="thrC"/>
    <property type="match status" value="1"/>
</dbReference>
<protein>
    <recommendedName>
        <fullName evidence="4">threonine synthase</fullName>
        <ecNumber evidence="4">4.2.3.1</ecNumber>
    </recommendedName>
</protein>
<dbReference type="GO" id="GO:0009088">
    <property type="term" value="P:threonine biosynthetic process"/>
    <property type="evidence" value="ECO:0007669"/>
    <property type="project" value="UniProtKB-UniPathway"/>
</dbReference>
<evidence type="ECO:0000259" key="11">
    <source>
        <dbReference type="Pfam" id="PF14821"/>
    </source>
</evidence>
<dbReference type="Gene3D" id="3.40.50.1100">
    <property type="match status" value="2"/>
</dbReference>
<comment type="similarity">
    <text evidence="3">Belongs to the threonine synthase family.</text>
</comment>
<name>A0A1L0G526_9ASCO</name>
<accession>A0A1L0G526</accession>
<dbReference type="Pfam" id="PF24857">
    <property type="entry name" value="THR4_C"/>
    <property type="match status" value="1"/>
</dbReference>
<evidence type="ECO:0000256" key="3">
    <source>
        <dbReference type="ARBA" id="ARBA00005517"/>
    </source>
</evidence>
<evidence type="ECO:0000256" key="9">
    <source>
        <dbReference type="PIRSR" id="PIRSR604450-51"/>
    </source>
</evidence>
<dbReference type="PANTHER" id="PTHR42690">
    <property type="entry name" value="THREONINE SYNTHASE FAMILY MEMBER"/>
    <property type="match status" value="1"/>
</dbReference>
<dbReference type="OrthoDB" id="5203861at2759"/>
<keyword evidence="6" id="KW-0791">Threonine biosynthesis</keyword>
<keyword evidence="7 9" id="KW-0663">Pyridoxal phosphate</keyword>
<keyword evidence="13" id="KW-1185">Reference proteome</keyword>
<proteinExistence type="inferred from homology"/>
<sequence length="518" mass="58128">MSSQSYRSTRSASKQDLSFEEVVMTGLAKDGGLFIPSEIPKLPADFETKWKDLTFEQLAFNIMRQYIASSEIPDEDLRQLIEKSYSTFRSSEVTPIKELDASKGLYLLELFHGPTYAFKDVALQFVGNLFEYFLVRRNAGITDPEKREKITVVGATSGDTGSAAIYGLRGKKDVSVFILYPTGRISPIQEEQMTTVEDPNVHTLSVKGTFDDCQDIVKQIFGEKEFNDKYHVGAVNSINWARILAQMTYYFYSYFSLLKVVESSGVKDFKPRFVVPSGNFGDILAGYYAKKMGLPADKLIIATNENDILDRFLKTGRYERDGEVKATYSPAMDILISSNFERLLWYLVRDNVAGGDDIEAGKTLNDWMQQLKSTGSVVAPEAVTEAARVDFDSEKVTDEQTAVTIKEIYTTHPEKYVLDPHSAVGVTTSFRNIQRDNNAGVSKYHYISLSTAHPAKFSEVVNKALDTIEGYSFEKDVLPDELKALATKEKRLLLIDEPSLAKVKDAIVEELAKEPKDI</sequence>
<dbReference type="InterPro" id="IPR029144">
    <property type="entry name" value="Thr_synth_N"/>
</dbReference>
<dbReference type="InterPro" id="IPR037158">
    <property type="entry name" value="Thr_synth_N_sf"/>
</dbReference>
<dbReference type="PROSITE" id="PS00165">
    <property type="entry name" value="DEHYDRATASE_SER_THR"/>
    <property type="match status" value="1"/>
</dbReference>
<dbReference type="Pfam" id="PF00291">
    <property type="entry name" value="PALP"/>
    <property type="match status" value="1"/>
</dbReference>
<feature type="domain" description="Threonine synthase N-terminal" evidence="11">
    <location>
        <begin position="6"/>
        <end position="85"/>
    </location>
</feature>
<dbReference type="InterPro" id="IPR036052">
    <property type="entry name" value="TrpB-like_PALP_sf"/>
</dbReference>
<keyword evidence="5" id="KW-0028">Amino-acid biosynthesis</keyword>
<gene>
    <name evidence="12" type="ORF">SAMEA4029010_CIC11G00000001373</name>
</gene>
<evidence type="ECO:0000256" key="7">
    <source>
        <dbReference type="ARBA" id="ARBA00022898"/>
    </source>
</evidence>
<dbReference type="STRING" id="45354.A0A1L0G526"/>
<evidence type="ECO:0000256" key="8">
    <source>
        <dbReference type="ARBA" id="ARBA00023239"/>
    </source>
</evidence>
<dbReference type="AlphaFoldDB" id="A0A1L0G526"/>
<dbReference type="InterPro" id="IPR000634">
    <property type="entry name" value="Ser/Thr_deHydtase_PyrdxlP-BS"/>
</dbReference>
<evidence type="ECO:0000259" key="10">
    <source>
        <dbReference type="Pfam" id="PF00291"/>
    </source>
</evidence>
<dbReference type="InterPro" id="IPR051166">
    <property type="entry name" value="Threonine_Synthase"/>
</dbReference>
<dbReference type="GO" id="GO:0004795">
    <property type="term" value="F:threonine synthase activity"/>
    <property type="evidence" value="ECO:0007669"/>
    <property type="project" value="UniProtKB-EC"/>
</dbReference>
<dbReference type="PANTHER" id="PTHR42690:SF1">
    <property type="entry name" value="THREONINE SYNTHASE-LIKE 2"/>
    <property type="match status" value="1"/>
</dbReference>